<dbReference type="Gene3D" id="3.40.50.620">
    <property type="entry name" value="HUPs"/>
    <property type="match status" value="1"/>
</dbReference>
<dbReference type="OrthoDB" id="9806130at2"/>
<accession>A0A0V8GIE4</accession>
<dbReference type="SUPFAM" id="SSF52402">
    <property type="entry name" value="Adenine nucleotide alpha hydrolases-like"/>
    <property type="match status" value="1"/>
</dbReference>
<dbReference type="InterPro" id="IPR027417">
    <property type="entry name" value="P-loop_NTPase"/>
</dbReference>
<comment type="caution">
    <text evidence="6">The sequence shown here is derived from an EMBL/GenBank/DDBJ whole genome shotgun (WGS) entry which is preliminary data.</text>
</comment>
<dbReference type="GO" id="GO:0005886">
    <property type="term" value="C:plasma membrane"/>
    <property type="evidence" value="ECO:0007669"/>
    <property type="project" value="TreeGrafter"/>
</dbReference>
<dbReference type="RefSeq" id="WP_058264618.1">
    <property type="nucleotide sequence ID" value="NZ_FMYN01000001.1"/>
</dbReference>
<organism evidence="6 7">
    <name type="scientific">Exiguobacterium indicum</name>
    <dbReference type="NCBI Taxonomy" id="296995"/>
    <lineage>
        <taxon>Bacteria</taxon>
        <taxon>Bacillati</taxon>
        <taxon>Bacillota</taxon>
        <taxon>Bacilli</taxon>
        <taxon>Bacillales</taxon>
        <taxon>Bacillales Family XII. Incertae Sedis</taxon>
        <taxon>Exiguobacterium</taxon>
    </lineage>
</organism>
<dbReference type="EMBL" id="LNQL01000001">
    <property type="protein sequence ID" value="KSU50013.1"/>
    <property type="molecule type" value="Genomic_DNA"/>
</dbReference>
<dbReference type="AlphaFoldDB" id="A0A0V8GIE4"/>
<dbReference type="FunFam" id="3.40.50.300:FF:000483">
    <property type="entry name" value="Sensor histidine kinase KdpD"/>
    <property type="match status" value="1"/>
</dbReference>
<proteinExistence type="predicted"/>
<evidence type="ECO:0000256" key="2">
    <source>
        <dbReference type="ARBA" id="ARBA00022777"/>
    </source>
</evidence>
<feature type="domain" description="UspA" evidence="4">
    <location>
        <begin position="231"/>
        <end position="348"/>
    </location>
</feature>
<dbReference type="GO" id="GO:0005737">
    <property type="term" value="C:cytoplasm"/>
    <property type="evidence" value="ECO:0007669"/>
    <property type="project" value="UniProtKB-ARBA"/>
</dbReference>
<dbReference type="GO" id="GO:0000155">
    <property type="term" value="F:phosphorelay sensor kinase activity"/>
    <property type="evidence" value="ECO:0007669"/>
    <property type="project" value="InterPro"/>
</dbReference>
<dbReference type="InterPro" id="IPR006016">
    <property type="entry name" value="UspA"/>
</dbReference>
<evidence type="ECO:0000259" key="4">
    <source>
        <dbReference type="Pfam" id="PF00582"/>
    </source>
</evidence>
<keyword evidence="2 6" id="KW-0418">Kinase</keyword>
<evidence type="ECO:0000313" key="7">
    <source>
        <dbReference type="Proteomes" id="UP000053797"/>
    </source>
</evidence>
<dbReference type="InterPro" id="IPR014729">
    <property type="entry name" value="Rossmann-like_a/b/a_fold"/>
</dbReference>
<dbReference type="PANTHER" id="PTHR45569">
    <property type="entry name" value="SENSOR PROTEIN KDPD"/>
    <property type="match status" value="1"/>
</dbReference>
<evidence type="ECO:0000259" key="5">
    <source>
        <dbReference type="Pfam" id="PF02702"/>
    </source>
</evidence>
<name>A0A0V8GIE4_9BACL</name>
<evidence type="ECO:0000256" key="3">
    <source>
        <dbReference type="ARBA" id="ARBA00023012"/>
    </source>
</evidence>
<dbReference type="InterPro" id="IPR003852">
    <property type="entry name" value="Sig_transdc_His_kinase_KdpD_N"/>
</dbReference>
<evidence type="ECO:0000313" key="6">
    <source>
        <dbReference type="EMBL" id="KSU50013.1"/>
    </source>
</evidence>
<evidence type="ECO:0000256" key="1">
    <source>
        <dbReference type="ARBA" id="ARBA00022679"/>
    </source>
</evidence>
<dbReference type="Proteomes" id="UP000053797">
    <property type="component" value="Unassembled WGS sequence"/>
</dbReference>
<dbReference type="Pfam" id="PF02702">
    <property type="entry name" value="KdpD"/>
    <property type="match status" value="1"/>
</dbReference>
<sequence>MTRGKLKLYIGSAPGVGKTYKMLADARTLTLEGKDVVIGLIETHGRKETAEMVGQLEQVPLLEVVYKDKTFPEVNVDAIIARRPDIVLIDELAHTNAPGSVRKKRYQDVAALLEAGINVYSAVNIQHFESLLFKVKEVTGVEVRERIPDPFLGEADEILLVDVTPQTLRERLEQGKIYKKEKIEQSLNSFFSLQNLASLRELSLRQVADEVDDQVYQSRLLIEKDPASLQERILVCIQLSDNARKLIYRGFRMASRLKAELYVLTILPAAENQLNAKQKEVLAMVRESGSLFGAEVLIRIQGERSIAQAITAAAKHHRITQIVLGQSARTRWQEIRRGSIINEIMRHVRGIDIQIVADDMER</sequence>
<reference evidence="6 7" key="1">
    <citation type="journal article" date="2015" name="Int. J. Syst. Evol. Microbiol.">
        <title>Exiguobacterium enclense sp. nov., isolated from sediment.</title>
        <authorList>
            <person name="Dastager S.G."/>
            <person name="Mawlankar R."/>
            <person name="Sonalkar V.V."/>
            <person name="Thorat M.N."/>
            <person name="Mual P."/>
            <person name="Verma A."/>
            <person name="Krishnamurthi S."/>
            <person name="Tang S.K."/>
            <person name="Li W.J."/>
        </authorList>
    </citation>
    <scope>NUCLEOTIDE SEQUENCE [LARGE SCALE GENOMIC DNA]</scope>
    <source>
        <strain evidence="6 7">NIO-1109</strain>
    </source>
</reference>
<protein>
    <submittedName>
        <fullName evidence="6">Histidine kinase</fullName>
    </submittedName>
</protein>
<dbReference type="PANTHER" id="PTHR45569:SF1">
    <property type="entry name" value="SENSOR PROTEIN KDPD"/>
    <property type="match status" value="1"/>
</dbReference>
<keyword evidence="1" id="KW-0808">Transferase</keyword>
<gene>
    <name evidence="6" type="ORF">AS033_01180</name>
</gene>
<feature type="domain" description="Signal transduction histidine kinase osmosensitive K+ channel sensor N-terminal" evidence="5">
    <location>
        <begin position="3"/>
        <end position="211"/>
    </location>
</feature>
<dbReference type="Pfam" id="PF00582">
    <property type="entry name" value="Usp"/>
    <property type="match status" value="1"/>
</dbReference>
<keyword evidence="3" id="KW-0902">Two-component regulatory system</keyword>
<dbReference type="InterPro" id="IPR052023">
    <property type="entry name" value="Histidine_kinase_KdpD"/>
</dbReference>
<dbReference type="Gene3D" id="3.40.50.300">
    <property type="entry name" value="P-loop containing nucleotide triphosphate hydrolases"/>
    <property type="match status" value="1"/>
</dbReference>